<keyword evidence="3" id="KW-1185">Reference proteome</keyword>
<accession>A0A1H0FRT2</accession>
<dbReference type="EMBL" id="FNIZ01000002">
    <property type="protein sequence ID" value="SDN97350.1"/>
    <property type="molecule type" value="Genomic_DNA"/>
</dbReference>
<dbReference type="STRING" id="240303.SAMN05421677_10292"/>
<protein>
    <submittedName>
        <fullName evidence="2">Uncharacterized protein</fullName>
    </submittedName>
</protein>
<feature type="compositionally biased region" description="Basic and acidic residues" evidence="1">
    <location>
        <begin position="13"/>
        <end position="32"/>
    </location>
</feature>
<gene>
    <name evidence="2" type="ORF">SAMN05421677_10292</name>
</gene>
<feature type="region of interest" description="Disordered" evidence="1">
    <location>
        <begin position="1"/>
        <end position="32"/>
    </location>
</feature>
<name>A0A1H0FRT2_HALAD</name>
<dbReference type="AlphaFoldDB" id="A0A1H0FRT2"/>
<evidence type="ECO:0000313" key="2">
    <source>
        <dbReference type="EMBL" id="SDN97350.1"/>
    </source>
</evidence>
<organism evidence="2 3">
    <name type="scientific">Halobacillus aidingensis</name>
    <dbReference type="NCBI Taxonomy" id="240303"/>
    <lineage>
        <taxon>Bacteria</taxon>
        <taxon>Bacillati</taxon>
        <taxon>Bacillota</taxon>
        <taxon>Bacilli</taxon>
        <taxon>Bacillales</taxon>
        <taxon>Bacillaceae</taxon>
        <taxon>Halobacillus</taxon>
    </lineage>
</organism>
<dbReference type="Proteomes" id="UP000198860">
    <property type="component" value="Unassembled WGS sequence"/>
</dbReference>
<proteinExistence type="predicted"/>
<evidence type="ECO:0000256" key="1">
    <source>
        <dbReference type="SAM" id="MobiDB-lite"/>
    </source>
</evidence>
<evidence type="ECO:0000313" key="3">
    <source>
        <dbReference type="Proteomes" id="UP000198860"/>
    </source>
</evidence>
<sequence>MNTLYKRMGNGSEKQRRTFGDIEDFKHMGYSP</sequence>
<reference evidence="3" key="1">
    <citation type="submission" date="2016-10" db="EMBL/GenBank/DDBJ databases">
        <authorList>
            <person name="Varghese N."/>
            <person name="Submissions S."/>
        </authorList>
    </citation>
    <scope>NUCLEOTIDE SEQUENCE [LARGE SCALE GENOMIC DNA]</scope>
    <source>
        <strain evidence="3">CGMCC 1.3703</strain>
    </source>
</reference>